<evidence type="ECO:0000256" key="1">
    <source>
        <dbReference type="SAM" id="MobiDB-lite"/>
    </source>
</evidence>
<dbReference type="AlphaFoldDB" id="A0AAV7SSB4"/>
<feature type="compositionally biased region" description="Basic residues" evidence="1">
    <location>
        <begin position="33"/>
        <end position="43"/>
    </location>
</feature>
<accession>A0AAV7SSB4</accession>
<comment type="caution">
    <text evidence="2">The sequence shown here is derived from an EMBL/GenBank/DDBJ whole genome shotgun (WGS) entry which is preliminary data.</text>
</comment>
<protein>
    <submittedName>
        <fullName evidence="2">Uncharacterized protein</fullName>
    </submittedName>
</protein>
<proteinExistence type="predicted"/>
<name>A0AAV7SSB4_PLEWA</name>
<dbReference type="Proteomes" id="UP001066276">
    <property type="component" value="Chromosome 4_2"/>
</dbReference>
<dbReference type="EMBL" id="JANPWB010000008">
    <property type="protein sequence ID" value="KAJ1166847.1"/>
    <property type="molecule type" value="Genomic_DNA"/>
</dbReference>
<evidence type="ECO:0000313" key="2">
    <source>
        <dbReference type="EMBL" id="KAJ1166847.1"/>
    </source>
</evidence>
<reference evidence="2" key="1">
    <citation type="journal article" date="2022" name="bioRxiv">
        <title>Sequencing and chromosome-scale assembly of the giantPleurodeles waltlgenome.</title>
        <authorList>
            <person name="Brown T."/>
            <person name="Elewa A."/>
            <person name="Iarovenko S."/>
            <person name="Subramanian E."/>
            <person name="Araus A.J."/>
            <person name="Petzold A."/>
            <person name="Susuki M."/>
            <person name="Suzuki K.-i.T."/>
            <person name="Hayashi T."/>
            <person name="Toyoda A."/>
            <person name="Oliveira C."/>
            <person name="Osipova E."/>
            <person name="Leigh N.D."/>
            <person name="Simon A."/>
            <person name="Yun M.H."/>
        </authorList>
    </citation>
    <scope>NUCLEOTIDE SEQUENCE</scope>
    <source>
        <strain evidence="2">20211129_DDA</strain>
        <tissue evidence="2">Liver</tissue>
    </source>
</reference>
<evidence type="ECO:0000313" key="3">
    <source>
        <dbReference type="Proteomes" id="UP001066276"/>
    </source>
</evidence>
<organism evidence="2 3">
    <name type="scientific">Pleurodeles waltl</name>
    <name type="common">Iberian ribbed newt</name>
    <dbReference type="NCBI Taxonomy" id="8319"/>
    <lineage>
        <taxon>Eukaryota</taxon>
        <taxon>Metazoa</taxon>
        <taxon>Chordata</taxon>
        <taxon>Craniata</taxon>
        <taxon>Vertebrata</taxon>
        <taxon>Euteleostomi</taxon>
        <taxon>Amphibia</taxon>
        <taxon>Batrachia</taxon>
        <taxon>Caudata</taxon>
        <taxon>Salamandroidea</taxon>
        <taxon>Salamandridae</taxon>
        <taxon>Pleurodelinae</taxon>
        <taxon>Pleurodeles</taxon>
    </lineage>
</organism>
<keyword evidence="3" id="KW-1185">Reference proteome</keyword>
<gene>
    <name evidence="2" type="ORF">NDU88_007243</name>
</gene>
<feature type="region of interest" description="Disordered" evidence="1">
    <location>
        <begin position="1"/>
        <end position="53"/>
    </location>
</feature>
<feature type="compositionally biased region" description="Gly residues" evidence="1">
    <location>
        <begin position="1"/>
        <end position="10"/>
    </location>
</feature>
<feature type="region of interest" description="Disordered" evidence="1">
    <location>
        <begin position="134"/>
        <end position="158"/>
    </location>
</feature>
<sequence length="158" mass="16770">MSHLKGGIGGFWRQDGGRTPRVLRTPPSSAGRSLHHPGHKLAPRRSTIEGGVGRSETGWAGAVRKHQWCCVRPGRRCGLGGEDWKPGPPSGCRTVPGLGRWRRGGLRECTSRVEAARGPGPDSGARRAVLSLCGADTSGDPGGPGQAPREEWGWPTAW</sequence>